<evidence type="ECO:0000256" key="1">
    <source>
        <dbReference type="ARBA" id="ARBA00000085"/>
    </source>
</evidence>
<dbReference type="PROSITE" id="PS50109">
    <property type="entry name" value="HIS_KIN"/>
    <property type="match status" value="1"/>
</dbReference>
<protein>
    <recommendedName>
        <fullName evidence="3">histidine kinase</fullName>
        <ecNumber evidence="3">2.7.13.3</ecNumber>
    </recommendedName>
</protein>
<keyword evidence="6" id="KW-0808">Transferase</keyword>
<evidence type="ECO:0000313" key="18">
    <source>
        <dbReference type="EMBL" id="GIQ62406.1"/>
    </source>
</evidence>
<dbReference type="Pfam" id="PF00672">
    <property type="entry name" value="HAMP"/>
    <property type="match status" value="1"/>
</dbReference>
<dbReference type="PANTHER" id="PTHR34220">
    <property type="entry name" value="SENSOR HISTIDINE KINASE YPDA"/>
    <property type="match status" value="1"/>
</dbReference>
<dbReference type="InterPro" id="IPR003660">
    <property type="entry name" value="HAMP_dom"/>
</dbReference>
<dbReference type="EMBL" id="BOVJ01000030">
    <property type="protein sequence ID" value="GIQ62406.1"/>
    <property type="molecule type" value="Genomic_DNA"/>
</dbReference>
<dbReference type="SUPFAM" id="SSF158472">
    <property type="entry name" value="HAMP domain-like"/>
    <property type="match status" value="1"/>
</dbReference>
<evidence type="ECO:0000256" key="11">
    <source>
        <dbReference type="ARBA" id="ARBA00022989"/>
    </source>
</evidence>
<keyword evidence="14" id="KW-0175">Coiled coil</keyword>
<evidence type="ECO:0000256" key="9">
    <source>
        <dbReference type="ARBA" id="ARBA00022777"/>
    </source>
</evidence>
<keyword evidence="12" id="KW-0902">Two-component regulatory system</keyword>
<dbReference type="Pfam" id="PF02743">
    <property type="entry name" value="dCache_1"/>
    <property type="match status" value="1"/>
</dbReference>
<accession>A0ABQ4N2J8</accession>
<comment type="caution">
    <text evidence="18">The sequence shown here is derived from an EMBL/GenBank/DDBJ whole genome shotgun (WGS) entry which is preliminary data.</text>
</comment>
<evidence type="ECO:0000256" key="14">
    <source>
        <dbReference type="SAM" id="Coils"/>
    </source>
</evidence>
<dbReference type="RefSeq" id="WP_244863220.1">
    <property type="nucleotide sequence ID" value="NZ_BOVJ01000030.1"/>
</dbReference>
<keyword evidence="13 15" id="KW-0472">Membrane</keyword>
<evidence type="ECO:0000256" key="15">
    <source>
        <dbReference type="SAM" id="Phobius"/>
    </source>
</evidence>
<evidence type="ECO:0000256" key="4">
    <source>
        <dbReference type="ARBA" id="ARBA00022475"/>
    </source>
</evidence>
<evidence type="ECO:0000259" key="17">
    <source>
        <dbReference type="PROSITE" id="PS50885"/>
    </source>
</evidence>
<evidence type="ECO:0000313" key="19">
    <source>
        <dbReference type="Proteomes" id="UP000680304"/>
    </source>
</evidence>
<evidence type="ECO:0000256" key="6">
    <source>
        <dbReference type="ARBA" id="ARBA00022679"/>
    </source>
</evidence>
<keyword evidence="11 15" id="KW-1133">Transmembrane helix</keyword>
<dbReference type="SUPFAM" id="SSF55874">
    <property type="entry name" value="ATPase domain of HSP90 chaperone/DNA topoisomerase II/histidine kinase"/>
    <property type="match status" value="1"/>
</dbReference>
<dbReference type="Gene3D" id="3.30.565.10">
    <property type="entry name" value="Histidine kinase-like ATPase, C-terminal domain"/>
    <property type="match status" value="1"/>
</dbReference>
<evidence type="ECO:0000256" key="10">
    <source>
        <dbReference type="ARBA" id="ARBA00022840"/>
    </source>
</evidence>
<dbReference type="SMART" id="SM00304">
    <property type="entry name" value="HAMP"/>
    <property type="match status" value="1"/>
</dbReference>
<dbReference type="Gene3D" id="3.30.450.20">
    <property type="entry name" value="PAS domain"/>
    <property type="match status" value="2"/>
</dbReference>
<dbReference type="Pfam" id="PF06580">
    <property type="entry name" value="His_kinase"/>
    <property type="match status" value="1"/>
</dbReference>
<evidence type="ECO:0000256" key="7">
    <source>
        <dbReference type="ARBA" id="ARBA00022692"/>
    </source>
</evidence>
<evidence type="ECO:0000256" key="8">
    <source>
        <dbReference type="ARBA" id="ARBA00022741"/>
    </source>
</evidence>
<feature type="transmembrane region" description="Helical" evidence="15">
    <location>
        <begin position="21"/>
        <end position="41"/>
    </location>
</feature>
<keyword evidence="19" id="KW-1185">Reference proteome</keyword>
<sequence>MIARMSLLSRWLRQRGLAVRQFLFLFLVTSLLFVLLGWINWIESKKLWEEQAASDAQALAGRTNQLIDAYLDNVQNLLLLLATREDREQLLADGNETWATQALENLERTRNAVARSFFIVRQDGKVYSNSQVFYDIMGNPHLEKLYELSQAQYGAINSEPYWSPLSGQSVGYVQPIYGKTGQKLGIAVAEIDLQLLTQQIAQLLLSKNQSFAIVTKKNNVITSLQIPDRLLPYEPGVYPPQLQSGFVRKLSELPAGVSPIDGAIGPLVAVKTSPNRLGWSLYLFIEQQYFDQHLLKLYEKFRYIALIWISLLLISTYLMSRYFTSPVRKLAAKMDRVRDVEVLSPLNVNREDEIGRLAHSYNELLERIQQLLQETKNAERRKKEYELKMLQSQIAPHFLYNTLACVSSLARQRKTDEVRDTIKSLVGLLSFSFDKSTEFVTLAEELEGLNRYAQIQQIRYGDKFRLLADVEPAALEARMLKLTLQPLVENSIFHGLAPRKAPGTILVRGRITARGTLRLTIRDTGIGMDAAQIRRVWEPDGRPRSRQRFTGIGVKNVHERIRLYYGERYGLRIASRPGIGTVVRIEMPFEPMPEGVREAFGPMPLDS</sequence>
<gene>
    <name evidence="18" type="ORF">PACILC2_09740</name>
</gene>
<dbReference type="PROSITE" id="PS50885">
    <property type="entry name" value="HAMP"/>
    <property type="match status" value="1"/>
</dbReference>
<dbReference type="Pfam" id="PF02518">
    <property type="entry name" value="HATPase_c"/>
    <property type="match status" value="1"/>
</dbReference>
<dbReference type="InterPro" id="IPR033479">
    <property type="entry name" value="dCache_1"/>
</dbReference>
<evidence type="ECO:0000259" key="16">
    <source>
        <dbReference type="PROSITE" id="PS50109"/>
    </source>
</evidence>
<dbReference type="PRINTS" id="PR00344">
    <property type="entry name" value="BCTRLSENSOR"/>
</dbReference>
<proteinExistence type="predicted"/>
<feature type="transmembrane region" description="Helical" evidence="15">
    <location>
        <begin position="301"/>
        <end position="319"/>
    </location>
</feature>
<keyword evidence="5" id="KW-0597">Phosphoprotein</keyword>
<dbReference type="EC" id="2.7.13.3" evidence="3"/>
<dbReference type="InterPro" id="IPR050640">
    <property type="entry name" value="Bact_2-comp_sensor_kinase"/>
</dbReference>
<dbReference type="CDD" id="cd06225">
    <property type="entry name" value="HAMP"/>
    <property type="match status" value="1"/>
</dbReference>
<organism evidence="18 19">
    <name type="scientific">Paenibacillus cisolokensis</name>
    <dbReference type="NCBI Taxonomy" id="1658519"/>
    <lineage>
        <taxon>Bacteria</taxon>
        <taxon>Bacillati</taxon>
        <taxon>Bacillota</taxon>
        <taxon>Bacilli</taxon>
        <taxon>Bacillales</taxon>
        <taxon>Paenibacillaceae</taxon>
        <taxon>Paenibacillus</taxon>
    </lineage>
</organism>
<dbReference type="SMART" id="SM00387">
    <property type="entry name" value="HATPase_c"/>
    <property type="match status" value="1"/>
</dbReference>
<comment type="catalytic activity">
    <reaction evidence="1">
        <text>ATP + protein L-histidine = ADP + protein N-phospho-L-histidine.</text>
        <dbReference type="EC" id="2.7.13.3"/>
    </reaction>
</comment>
<evidence type="ECO:0000256" key="2">
    <source>
        <dbReference type="ARBA" id="ARBA00004651"/>
    </source>
</evidence>
<evidence type="ECO:0000256" key="13">
    <source>
        <dbReference type="ARBA" id="ARBA00023136"/>
    </source>
</evidence>
<dbReference type="InterPro" id="IPR003594">
    <property type="entry name" value="HATPase_dom"/>
</dbReference>
<keyword evidence="8" id="KW-0547">Nucleotide-binding</keyword>
<feature type="domain" description="Histidine kinase" evidence="16">
    <location>
        <begin position="480"/>
        <end position="591"/>
    </location>
</feature>
<evidence type="ECO:0000256" key="12">
    <source>
        <dbReference type="ARBA" id="ARBA00023012"/>
    </source>
</evidence>
<evidence type="ECO:0000256" key="3">
    <source>
        <dbReference type="ARBA" id="ARBA00012438"/>
    </source>
</evidence>
<dbReference type="Gene3D" id="6.10.340.10">
    <property type="match status" value="1"/>
</dbReference>
<dbReference type="InterPro" id="IPR005467">
    <property type="entry name" value="His_kinase_dom"/>
</dbReference>
<keyword evidence="10" id="KW-0067">ATP-binding</keyword>
<dbReference type="Proteomes" id="UP000680304">
    <property type="component" value="Unassembled WGS sequence"/>
</dbReference>
<dbReference type="InterPro" id="IPR036890">
    <property type="entry name" value="HATPase_C_sf"/>
</dbReference>
<feature type="domain" description="HAMP" evidence="17">
    <location>
        <begin position="321"/>
        <end position="373"/>
    </location>
</feature>
<reference evidence="18 19" key="1">
    <citation type="submission" date="2021-04" db="EMBL/GenBank/DDBJ databases">
        <title>Draft genome sequence of Paenibacillus cisolokensis, LC2-13A.</title>
        <authorList>
            <person name="Uke A."/>
            <person name="Chhe C."/>
            <person name="Baramee S."/>
            <person name="Kosugi A."/>
        </authorList>
    </citation>
    <scope>NUCLEOTIDE SEQUENCE [LARGE SCALE GENOMIC DNA]</scope>
    <source>
        <strain evidence="18 19">LC2-13A</strain>
    </source>
</reference>
<keyword evidence="4" id="KW-1003">Cell membrane</keyword>
<dbReference type="InterPro" id="IPR010559">
    <property type="entry name" value="Sig_transdc_His_kin_internal"/>
</dbReference>
<evidence type="ECO:0000256" key="5">
    <source>
        <dbReference type="ARBA" id="ARBA00022553"/>
    </source>
</evidence>
<keyword evidence="9" id="KW-0418">Kinase</keyword>
<dbReference type="CDD" id="cd18773">
    <property type="entry name" value="PDC1_HK_sensor"/>
    <property type="match status" value="1"/>
</dbReference>
<feature type="coiled-coil region" evidence="14">
    <location>
        <begin position="354"/>
        <end position="388"/>
    </location>
</feature>
<dbReference type="PANTHER" id="PTHR34220:SF7">
    <property type="entry name" value="SENSOR HISTIDINE KINASE YPDA"/>
    <property type="match status" value="1"/>
</dbReference>
<dbReference type="InterPro" id="IPR004358">
    <property type="entry name" value="Sig_transdc_His_kin-like_C"/>
</dbReference>
<comment type="subcellular location">
    <subcellularLocation>
        <location evidence="2">Cell membrane</location>
        <topology evidence="2">Multi-pass membrane protein</topology>
    </subcellularLocation>
</comment>
<keyword evidence="7 15" id="KW-0812">Transmembrane</keyword>
<name>A0ABQ4N2J8_9BACL</name>